<keyword evidence="1" id="KW-0472">Membrane</keyword>
<dbReference type="Proteomes" id="UP001196413">
    <property type="component" value="Unassembled WGS sequence"/>
</dbReference>
<organism evidence="2 3">
    <name type="scientific">Parelaphostrongylus tenuis</name>
    <name type="common">Meningeal worm</name>
    <dbReference type="NCBI Taxonomy" id="148309"/>
    <lineage>
        <taxon>Eukaryota</taxon>
        <taxon>Metazoa</taxon>
        <taxon>Ecdysozoa</taxon>
        <taxon>Nematoda</taxon>
        <taxon>Chromadorea</taxon>
        <taxon>Rhabditida</taxon>
        <taxon>Rhabditina</taxon>
        <taxon>Rhabditomorpha</taxon>
        <taxon>Strongyloidea</taxon>
        <taxon>Metastrongylidae</taxon>
        <taxon>Parelaphostrongylus</taxon>
    </lineage>
</organism>
<sequence>MSSMERSNRPLIRMSRLTSREHDTTVLKATTIIMLCLVATTLLFILYQDAQYAATKAQPQ</sequence>
<feature type="transmembrane region" description="Helical" evidence="1">
    <location>
        <begin position="26"/>
        <end position="47"/>
    </location>
</feature>
<feature type="non-terminal residue" evidence="2">
    <location>
        <position position="60"/>
    </location>
</feature>
<evidence type="ECO:0000313" key="3">
    <source>
        <dbReference type="Proteomes" id="UP001196413"/>
    </source>
</evidence>
<evidence type="ECO:0000313" key="2">
    <source>
        <dbReference type="EMBL" id="KAJ1347172.1"/>
    </source>
</evidence>
<evidence type="ECO:0000256" key="1">
    <source>
        <dbReference type="SAM" id="Phobius"/>
    </source>
</evidence>
<keyword evidence="1" id="KW-0812">Transmembrane</keyword>
<proteinExistence type="predicted"/>
<dbReference type="EMBL" id="JAHQIW010000284">
    <property type="protein sequence ID" value="KAJ1347172.1"/>
    <property type="molecule type" value="Genomic_DNA"/>
</dbReference>
<dbReference type="AlphaFoldDB" id="A0AAD5QDD3"/>
<protein>
    <submittedName>
        <fullName evidence="2">Uncharacterized protein</fullName>
    </submittedName>
</protein>
<accession>A0AAD5QDD3</accession>
<reference evidence="2" key="1">
    <citation type="submission" date="2021-06" db="EMBL/GenBank/DDBJ databases">
        <title>Parelaphostrongylus tenuis whole genome reference sequence.</title>
        <authorList>
            <person name="Garwood T.J."/>
            <person name="Larsen P.A."/>
            <person name="Fountain-Jones N.M."/>
            <person name="Garbe J.R."/>
            <person name="Macchietto M.G."/>
            <person name="Kania S.A."/>
            <person name="Gerhold R.W."/>
            <person name="Richards J.E."/>
            <person name="Wolf T.M."/>
        </authorList>
    </citation>
    <scope>NUCLEOTIDE SEQUENCE</scope>
    <source>
        <strain evidence="2">MNPRO001-30</strain>
        <tissue evidence="2">Meninges</tissue>
    </source>
</reference>
<keyword evidence="3" id="KW-1185">Reference proteome</keyword>
<keyword evidence="1" id="KW-1133">Transmembrane helix</keyword>
<gene>
    <name evidence="2" type="ORF">KIN20_002169</name>
</gene>
<name>A0AAD5QDD3_PARTN</name>
<comment type="caution">
    <text evidence="2">The sequence shown here is derived from an EMBL/GenBank/DDBJ whole genome shotgun (WGS) entry which is preliminary data.</text>
</comment>